<comment type="caution">
    <text evidence="7">The sequence shown here is derived from an EMBL/GenBank/DDBJ whole genome shotgun (WGS) entry which is preliminary data.</text>
</comment>
<feature type="domain" description="SUI1" evidence="6">
    <location>
        <begin position="34"/>
        <end position="100"/>
    </location>
</feature>
<comment type="similarity">
    <text evidence="1 4 5">Belongs to the SUI1 family.</text>
</comment>
<dbReference type="Pfam" id="PF01253">
    <property type="entry name" value="SUI1"/>
    <property type="match status" value="1"/>
</dbReference>
<evidence type="ECO:0000313" key="7">
    <source>
        <dbReference type="EMBL" id="GCF13941.1"/>
    </source>
</evidence>
<evidence type="ECO:0000256" key="3">
    <source>
        <dbReference type="ARBA" id="ARBA00022917"/>
    </source>
</evidence>
<dbReference type="SUPFAM" id="SSF55159">
    <property type="entry name" value="eIF1-like"/>
    <property type="match status" value="1"/>
</dbReference>
<dbReference type="AlphaFoldDB" id="A0A4C2EHG1"/>
<dbReference type="PANTHER" id="PTHR12789">
    <property type="entry name" value="DENSITY-REGULATED PROTEIN HOMOLOG"/>
    <property type="match status" value="1"/>
</dbReference>
<dbReference type="InterPro" id="IPR005872">
    <property type="entry name" value="SUI1_arc_bac"/>
</dbReference>
<dbReference type="GO" id="GO:0003743">
    <property type="term" value="F:translation initiation factor activity"/>
    <property type="evidence" value="ECO:0007669"/>
    <property type="project" value="UniProtKB-UniRule"/>
</dbReference>
<evidence type="ECO:0000256" key="2">
    <source>
        <dbReference type="ARBA" id="ARBA00022845"/>
    </source>
</evidence>
<dbReference type="InterPro" id="IPR050318">
    <property type="entry name" value="DENR/SUI1_TIF"/>
</dbReference>
<dbReference type="Proteomes" id="UP000304382">
    <property type="component" value="Unassembled WGS sequence"/>
</dbReference>
<dbReference type="FunFam" id="3.30.780.10:FF:000006">
    <property type="entry name" value="Protein translation factor SUI1 homolog"/>
    <property type="match status" value="1"/>
</dbReference>
<dbReference type="NCBIfam" id="TIGR01158">
    <property type="entry name" value="SUI1_rel"/>
    <property type="match status" value="1"/>
</dbReference>
<sequence length="104" mass="11466">MFVGAIVMSEVCSTCGLPEELCVCEDVAKESQEINIRIDERRYGKEVTIIEGFDPKDVDMDSLSSDLKSKFACGGTVEDGQIELQGNHTGRVEDFLRDKGFNVA</sequence>
<dbReference type="Gene3D" id="3.30.780.10">
    <property type="entry name" value="SUI1-like domain"/>
    <property type="match status" value="1"/>
</dbReference>
<dbReference type="PANTHER" id="PTHR12789:SF0">
    <property type="entry name" value="DENSITY-REGULATED PROTEIN"/>
    <property type="match status" value="1"/>
</dbReference>
<proteinExistence type="inferred from homology"/>
<dbReference type="InterPro" id="IPR022851">
    <property type="entry name" value="SUI1_arc"/>
</dbReference>
<evidence type="ECO:0000259" key="6">
    <source>
        <dbReference type="PROSITE" id="PS50296"/>
    </source>
</evidence>
<organism evidence="7 8">
    <name type="scientific">Haloarcula mannanilytica</name>
    <dbReference type="NCBI Taxonomy" id="2509225"/>
    <lineage>
        <taxon>Archaea</taxon>
        <taxon>Methanobacteriati</taxon>
        <taxon>Methanobacteriota</taxon>
        <taxon>Stenosarchaea group</taxon>
        <taxon>Halobacteria</taxon>
        <taxon>Halobacteriales</taxon>
        <taxon>Haloarculaceae</taxon>
        <taxon>Haloarcula</taxon>
    </lineage>
</organism>
<dbReference type="GO" id="GO:0001731">
    <property type="term" value="P:formation of translation preinitiation complex"/>
    <property type="evidence" value="ECO:0007669"/>
    <property type="project" value="UniProtKB-UniRule"/>
</dbReference>
<keyword evidence="3 4" id="KW-0648">Protein biosynthesis</keyword>
<evidence type="ECO:0000313" key="8">
    <source>
        <dbReference type="Proteomes" id="UP000304382"/>
    </source>
</evidence>
<name>A0A4C2EHG1_9EURY</name>
<keyword evidence="8" id="KW-1185">Reference proteome</keyword>
<dbReference type="PROSITE" id="PS50296">
    <property type="entry name" value="SUI1"/>
    <property type="match status" value="1"/>
</dbReference>
<evidence type="ECO:0000256" key="4">
    <source>
        <dbReference type="HAMAP-Rule" id="MF_00604"/>
    </source>
</evidence>
<evidence type="ECO:0000256" key="1">
    <source>
        <dbReference type="ARBA" id="ARBA00005422"/>
    </source>
</evidence>
<keyword evidence="7" id="KW-0396">Initiation factor</keyword>
<dbReference type="GO" id="GO:0002188">
    <property type="term" value="P:translation reinitiation"/>
    <property type="evidence" value="ECO:0007669"/>
    <property type="project" value="UniProtKB-UniRule"/>
</dbReference>
<protein>
    <recommendedName>
        <fullName evidence="4 5">Protein translation factor SUI1 homolog</fullName>
    </recommendedName>
</protein>
<dbReference type="CDD" id="cd11567">
    <property type="entry name" value="YciH_like"/>
    <property type="match status" value="1"/>
</dbReference>
<dbReference type="InterPro" id="IPR001950">
    <property type="entry name" value="SUI1"/>
</dbReference>
<dbReference type="GO" id="GO:0003729">
    <property type="term" value="F:mRNA binding"/>
    <property type="evidence" value="ECO:0007669"/>
    <property type="project" value="TreeGrafter"/>
</dbReference>
<evidence type="ECO:0000256" key="5">
    <source>
        <dbReference type="PIRNR" id="PIRNR037511"/>
    </source>
</evidence>
<dbReference type="HAMAP" id="MF_00604">
    <property type="entry name" value="SUI1"/>
    <property type="match status" value="1"/>
</dbReference>
<dbReference type="NCBIfam" id="NF002096">
    <property type="entry name" value="PRK00939.1"/>
    <property type="match status" value="1"/>
</dbReference>
<dbReference type="InterPro" id="IPR036877">
    <property type="entry name" value="SUI1_dom_sf"/>
</dbReference>
<gene>
    <name evidence="7" type="ORF">Harman_18760</name>
</gene>
<reference evidence="7 8" key="1">
    <citation type="submission" date="2019-02" db="EMBL/GenBank/DDBJ databases">
        <title>Haloarcula mannanilyticum sp. nov., a mannan degrading haloarchaeon isolated from commercial salt.</title>
        <authorList>
            <person name="Enomoto S."/>
            <person name="Shimane Y."/>
            <person name="Kamekura M."/>
            <person name="Ito T."/>
            <person name="Moriya O."/>
            <person name="Ihara K."/>
            <person name="Takahashi-Ando N."/>
            <person name="Fukushima Y."/>
            <person name="Yoshida Y."/>
            <person name="Usama R."/>
            <person name="Takai K."/>
            <person name="Minegishi H."/>
        </authorList>
    </citation>
    <scope>NUCLEOTIDE SEQUENCE [LARGE SCALE GENOMIC DNA]</scope>
    <source>
        <strain evidence="7 8">MD130-1</strain>
    </source>
</reference>
<accession>A0A4C2EHG1</accession>
<keyword evidence="2 4" id="KW-0810">Translation regulation</keyword>
<dbReference type="PIRSF" id="PIRSF037511">
    <property type="entry name" value="Transl_init_SUI1_pro"/>
    <property type="match status" value="1"/>
</dbReference>
<dbReference type="GO" id="GO:0006417">
    <property type="term" value="P:regulation of translation"/>
    <property type="evidence" value="ECO:0007669"/>
    <property type="project" value="UniProtKB-UniRule"/>
</dbReference>
<dbReference type="EMBL" id="BIXZ01000002">
    <property type="protein sequence ID" value="GCF13941.1"/>
    <property type="molecule type" value="Genomic_DNA"/>
</dbReference>